<protein>
    <submittedName>
        <fullName evidence="2">Unnamed protein product</fullName>
    </submittedName>
</protein>
<dbReference type="AlphaFoldDB" id="A0A9W6X9J6"/>
<keyword evidence="3" id="KW-1185">Reference proteome</keyword>
<dbReference type="InterPro" id="IPR052579">
    <property type="entry name" value="Zinc_finger_SWIM"/>
</dbReference>
<dbReference type="Pfam" id="PF21056">
    <property type="entry name" value="ZSWIM1-3_RNaseH-like"/>
    <property type="match status" value="1"/>
</dbReference>
<feature type="domain" description="ZSWIM1/3 RNaseH-like" evidence="1">
    <location>
        <begin position="2"/>
        <end position="65"/>
    </location>
</feature>
<accession>A0A9W6X9J6</accession>
<evidence type="ECO:0000259" key="1">
    <source>
        <dbReference type="Pfam" id="PF21056"/>
    </source>
</evidence>
<dbReference type="OrthoDB" id="109910at2759"/>
<dbReference type="InterPro" id="IPR048324">
    <property type="entry name" value="ZSWIM1-3_RNaseH-like"/>
</dbReference>
<dbReference type="PANTHER" id="PTHR31569:SF4">
    <property type="entry name" value="SWIM-TYPE DOMAIN-CONTAINING PROTEIN"/>
    <property type="match status" value="1"/>
</dbReference>
<organism evidence="2 3">
    <name type="scientific">Phytophthora fragariaefolia</name>
    <dbReference type="NCBI Taxonomy" id="1490495"/>
    <lineage>
        <taxon>Eukaryota</taxon>
        <taxon>Sar</taxon>
        <taxon>Stramenopiles</taxon>
        <taxon>Oomycota</taxon>
        <taxon>Peronosporomycetes</taxon>
        <taxon>Peronosporales</taxon>
        <taxon>Peronosporaceae</taxon>
        <taxon>Phytophthora</taxon>
    </lineage>
</organism>
<dbReference type="PANTHER" id="PTHR31569">
    <property type="entry name" value="SWIM-TYPE DOMAIN-CONTAINING PROTEIN"/>
    <property type="match status" value="1"/>
</dbReference>
<gene>
    <name evidence="2" type="ORF">Pfra01_000868000</name>
</gene>
<dbReference type="EMBL" id="BSXT01000795">
    <property type="protein sequence ID" value="GMF34130.1"/>
    <property type="molecule type" value="Genomic_DNA"/>
</dbReference>
<sequence>MSATGRGAPVLDFFVLDETMETKEVILEFFKSHNSSWTVSETVLIEKTFKEWRVLNKCFRQVAVLLCQLMTNWKKVVNRVKYGVNGIQRDEVENSIKQMMYSTTTGAFNRERDGFKRNARVSAPISAKKTTLRFPRTFKRTESRVARSGPTIVVETISQQETNRIDTIWI</sequence>
<reference evidence="2" key="1">
    <citation type="submission" date="2023-04" db="EMBL/GenBank/DDBJ databases">
        <title>Phytophthora fragariaefolia NBRC 109709.</title>
        <authorList>
            <person name="Ichikawa N."/>
            <person name="Sato H."/>
            <person name="Tonouchi N."/>
        </authorList>
    </citation>
    <scope>NUCLEOTIDE SEQUENCE</scope>
    <source>
        <strain evidence="2">NBRC 109709</strain>
    </source>
</reference>
<evidence type="ECO:0000313" key="3">
    <source>
        <dbReference type="Proteomes" id="UP001165121"/>
    </source>
</evidence>
<dbReference type="Proteomes" id="UP001165121">
    <property type="component" value="Unassembled WGS sequence"/>
</dbReference>
<name>A0A9W6X9J6_9STRA</name>
<proteinExistence type="predicted"/>
<evidence type="ECO:0000313" key="2">
    <source>
        <dbReference type="EMBL" id="GMF34130.1"/>
    </source>
</evidence>
<comment type="caution">
    <text evidence="2">The sequence shown here is derived from an EMBL/GenBank/DDBJ whole genome shotgun (WGS) entry which is preliminary data.</text>
</comment>